<evidence type="ECO:0000256" key="11">
    <source>
        <dbReference type="ARBA" id="ARBA00023316"/>
    </source>
</evidence>
<dbReference type="InterPro" id="IPR018044">
    <property type="entry name" value="Peptidase_S11"/>
</dbReference>
<evidence type="ECO:0000256" key="5">
    <source>
        <dbReference type="ARBA" id="ARBA00022645"/>
    </source>
</evidence>
<dbReference type="GO" id="GO:0071555">
    <property type="term" value="P:cell wall organization"/>
    <property type="evidence" value="ECO:0007669"/>
    <property type="project" value="UniProtKB-KW"/>
</dbReference>
<keyword evidence="5 17" id="KW-0121">Carboxypeptidase</keyword>
<keyword evidence="11" id="KW-0961">Cell wall biogenesis/degradation</keyword>
<organism evidence="17 18">
    <name type="scientific">Acidithiobacillus caldus (strain ATCC 51756 / DSM 8584 / KU)</name>
    <dbReference type="NCBI Taxonomy" id="637389"/>
    <lineage>
        <taxon>Bacteria</taxon>
        <taxon>Pseudomonadati</taxon>
        <taxon>Pseudomonadota</taxon>
        <taxon>Acidithiobacillia</taxon>
        <taxon>Acidithiobacillales</taxon>
        <taxon>Acidithiobacillaceae</taxon>
        <taxon>Acidithiobacillus</taxon>
    </lineage>
</organism>
<dbReference type="HOGENOM" id="CLU_027070_8_1_6"/>
<dbReference type="GO" id="GO:0009002">
    <property type="term" value="F:serine-type D-Ala-D-Ala carboxypeptidase activity"/>
    <property type="evidence" value="ECO:0007669"/>
    <property type="project" value="UniProtKB-EC"/>
</dbReference>
<evidence type="ECO:0000256" key="7">
    <source>
        <dbReference type="ARBA" id="ARBA00022729"/>
    </source>
</evidence>
<dbReference type="SUPFAM" id="SSF69189">
    <property type="entry name" value="Penicillin-binding protein associated domain"/>
    <property type="match status" value="1"/>
</dbReference>
<feature type="active site" description="Acyl-ester intermediate" evidence="13">
    <location>
        <position position="71"/>
    </location>
</feature>
<dbReference type="InterPro" id="IPR037167">
    <property type="entry name" value="Peptidase_S11_C_sf"/>
</dbReference>
<evidence type="ECO:0000256" key="15">
    <source>
        <dbReference type="RuleBase" id="RU004016"/>
    </source>
</evidence>
<evidence type="ECO:0000256" key="10">
    <source>
        <dbReference type="ARBA" id="ARBA00022984"/>
    </source>
</evidence>
<evidence type="ECO:0000256" key="13">
    <source>
        <dbReference type="PIRSR" id="PIRSR618044-1"/>
    </source>
</evidence>
<dbReference type="InterPro" id="IPR001967">
    <property type="entry name" value="Peptidase_S11_N"/>
</dbReference>
<feature type="binding site" evidence="14">
    <location>
        <position position="233"/>
    </location>
    <ligand>
        <name>substrate</name>
    </ligand>
</feature>
<dbReference type="UniPathway" id="UPA00219"/>
<evidence type="ECO:0000313" key="18">
    <source>
        <dbReference type="Proteomes" id="UP000005522"/>
    </source>
</evidence>
<gene>
    <name evidence="17" type="ORF">Acaty_c2219</name>
</gene>
<dbReference type="AlphaFoldDB" id="A0A059ZX79"/>
<protein>
    <recommendedName>
        <fullName evidence="4">serine-type D-Ala-D-Ala carboxypeptidase</fullName>
        <ecNumber evidence="4">3.4.16.4</ecNumber>
    </recommendedName>
</protein>
<dbReference type="EMBL" id="CP005986">
    <property type="protein sequence ID" value="AIA56073.1"/>
    <property type="molecule type" value="Genomic_DNA"/>
</dbReference>
<dbReference type="Pfam" id="PF00768">
    <property type="entry name" value="Peptidase_S11"/>
    <property type="match status" value="1"/>
</dbReference>
<comment type="catalytic activity">
    <reaction evidence="12">
        <text>Preferential cleavage: (Ac)2-L-Lys-D-Ala-|-D-Ala. Also transpeptidation of peptidyl-alanyl moieties that are N-acyl substituents of D-alanine.</text>
        <dbReference type="EC" id="3.4.16.4"/>
    </reaction>
</comment>
<sequence length="388" mass="42287">MSVPFRRAAIALLTIWITLFARISLAATPTPQIPIPPAPALPAVASYVLMDYDSGQIIAAKEENLHRAPASLTKLMTAYLTYQAMANGSLRPDETVNVSNTAWKTGGSRMFIQPGLPVTVDQLLHGLLIDSGNDAAVALAETVGGSQAGFVTLMNDAARQLHLDNTHYSNVNGLPDSNLYTTALDVAKLSRALIQQYPQVIAITRQKSYTYNKITQRSWNPVLFRDPSVDGLKTGLTDESGYCIDATAQRNGRRLIAVVLGGPSWSGSTNAVESLLNYGYRFFEDHELYKPMTEVGEIRDPNLSPMRVPVAVATEVIVTVPRGRLDELDRRIVWKPAGSLPIAKGGVVGEMILSLHGQTLQTVPLVSLVPVDRAGWLARQWYRIQSAL</sequence>
<proteinExistence type="inferred from homology"/>
<feature type="active site" evidence="13">
    <location>
        <position position="131"/>
    </location>
</feature>
<evidence type="ECO:0000256" key="14">
    <source>
        <dbReference type="PIRSR" id="PIRSR618044-2"/>
    </source>
</evidence>
<dbReference type="InterPro" id="IPR015956">
    <property type="entry name" value="Peniciliin-bd_prot_C_sf"/>
</dbReference>
<dbReference type="GO" id="GO:0009252">
    <property type="term" value="P:peptidoglycan biosynthetic process"/>
    <property type="evidence" value="ECO:0007669"/>
    <property type="project" value="UniProtKB-UniPathway"/>
</dbReference>
<evidence type="ECO:0000313" key="17">
    <source>
        <dbReference type="EMBL" id="AIA56073.1"/>
    </source>
</evidence>
<evidence type="ECO:0000256" key="9">
    <source>
        <dbReference type="ARBA" id="ARBA00022960"/>
    </source>
</evidence>
<name>A0A059ZX79_ACICK</name>
<comment type="similarity">
    <text evidence="3 15">Belongs to the peptidase S11 family.</text>
</comment>
<evidence type="ECO:0000256" key="12">
    <source>
        <dbReference type="ARBA" id="ARBA00034000"/>
    </source>
</evidence>
<keyword evidence="9" id="KW-0133">Cell shape</keyword>
<dbReference type="SMART" id="SM00936">
    <property type="entry name" value="PBP5_C"/>
    <property type="match status" value="1"/>
</dbReference>
<keyword evidence="10" id="KW-0573">Peptidoglycan synthesis</keyword>
<dbReference type="GO" id="GO:0006508">
    <property type="term" value="P:proteolysis"/>
    <property type="evidence" value="ECO:0007669"/>
    <property type="project" value="UniProtKB-KW"/>
</dbReference>
<dbReference type="EC" id="3.4.16.4" evidence="4"/>
<keyword evidence="6" id="KW-0645">Protease</keyword>
<dbReference type="PANTHER" id="PTHR21581:SF6">
    <property type="entry name" value="TRAFFICKING PROTEIN PARTICLE COMPLEX SUBUNIT 12"/>
    <property type="match status" value="1"/>
</dbReference>
<dbReference type="RefSeq" id="WP_004868596.1">
    <property type="nucleotide sequence ID" value="NZ_CP005986.1"/>
</dbReference>
<evidence type="ECO:0000256" key="6">
    <source>
        <dbReference type="ARBA" id="ARBA00022670"/>
    </source>
</evidence>
<accession>A0A059ZX79</accession>
<dbReference type="eggNOG" id="COG1686">
    <property type="taxonomic scope" value="Bacteria"/>
</dbReference>
<feature type="active site" description="Proton acceptor" evidence="13">
    <location>
        <position position="74"/>
    </location>
</feature>
<comment type="pathway">
    <text evidence="2">Cell wall biogenesis; peptidoglycan biosynthesis.</text>
</comment>
<dbReference type="Gene3D" id="3.40.710.10">
    <property type="entry name" value="DD-peptidase/beta-lactamase superfamily"/>
    <property type="match status" value="1"/>
</dbReference>
<reference evidence="17 18" key="1">
    <citation type="journal article" date="2009" name="J. Bacteriol.">
        <title>Draft genome sequence of the extremely acidophilic bacterium Acidithiobacillus caldus ATCC 51756 reveals metabolic versatility in the genus Acidithiobacillus.</title>
        <authorList>
            <person name="Valdes J."/>
            <person name="Quatrini R."/>
            <person name="Hallberg K."/>
            <person name="Dopson M."/>
            <person name="Valenzuela P.D."/>
            <person name="Holmes D.S."/>
        </authorList>
    </citation>
    <scope>NUCLEOTIDE SEQUENCE [LARGE SCALE GENOMIC DNA]</scope>
    <source>
        <strain evidence="18">ATCC 51756 / DSM 8584 / KU</strain>
    </source>
</reference>
<comment type="function">
    <text evidence="1">Removes C-terminal D-alanyl residues from sugar-peptide cell wall precursors.</text>
</comment>
<dbReference type="SUPFAM" id="SSF56601">
    <property type="entry name" value="beta-lactamase/transpeptidase-like"/>
    <property type="match status" value="1"/>
</dbReference>
<evidence type="ECO:0000259" key="16">
    <source>
        <dbReference type="SMART" id="SM00936"/>
    </source>
</evidence>
<evidence type="ECO:0000256" key="4">
    <source>
        <dbReference type="ARBA" id="ARBA00012448"/>
    </source>
</evidence>
<evidence type="ECO:0000256" key="1">
    <source>
        <dbReference type="ARBA" id="ARBA00003217"/>
    </source>
</evidence>
<dbReference type="Proteomes" id="UP000005522">
    <property type="component" value="Chromosome"/>
</dbReference>
<dbReference type="InterPro" id="IPR012338">
    <property type="entry name" value="Beta-lactam/transpept-like"/>
</dbReference>
<feature type="domain" description="Peptidase S11 D-Ala-D-Ala carboxypeptidase A C-terminal" evidence="16">
    <location>
        <begin position="283"/>
        <end position="373"/>
    </location>
</feature>
<dbReference type="KEGG" id="acz:Acaty_c2219"/>
<evidence type="ECO:0000256" key="2">
    <source>
        <dbReference type="ARBA" id="ARBA00004752"/>
    </source>
</evidence>
<dbReference type="Gene3D" id="2.60.410.10">
    <property type="entry name" value="D-Ala-D-Ala carboxypeptidase, C-terminal domain"/>
    <property type="match status" value="1"/>
</dbReference>
<dbReference type="GeneID" id="92932287"/>
<dbReference type="Pfam" id="PF07943">
    <property type="entry name" value="PBP5_C"/>
    <property type="match status" value="1"/>
</dbReference>
<dbReference type="InterPro" id="IPR012907">
    <property type="entry name" value="Peptidase_S11_C"/>
</dbReference>
<dbReference type="PRINTS" id="PR00725">
    <property type="entry name" value="DADACBPTASE1"/>
</dbReference>
<dbReference type="GO" id="GO:0008360">
    <property type="term" value="P:regulation of cell shape"/>
    <property type="evidence" value="ECO:0007669"/>
    <property type="project" value="UniProtKB-KW"/>
</dbReference>
<evidence type="ECO:0000256" key="3">
    <source>
        <dbReference type="ARBA" id="ARBA00007164"/>
    </source>
</evidence>
<dbReference type="PANTHER" id="PTHR21581">
    <property type="entry name" value="D-ALANYL-D-ALANINE CARBOXYPEPTIDASE"/>
    <property type="match status" value="1"/>
</dbReference>
<keyword evidence="8 17" id="KW-0378">Hydrolase</keyword>
<evidence type="ECO:0000256" key="8">
    <source>
        <dbReference type="ARBA" id="ARBA00022801"/>
    </source>
</evidence>
<keyword evidence="7" id="KW-0732">Signal</keyword>